<dbReference type="Gene3D" id="3.30.450.80">
    <property type="entry name" value="Transcription factor LuxR-like, autoinducer-binding domain"/>
    <property type="match status" value="1"/>
</dbReference>
<dbReference type="RefSeq" id="WP_284099002.1">
    <property type="nucleotide sequence ID" value="NZ_JARRAF010000001.1"/>
</dbReference>
<gene>
    <name evidence="5" type="ORF">PZA18_01535</name>
</gene>
<feature type="domain" description="Transcription factor LuxR-like autoinducer-binding" evidence="4">
    <location>
        <begin position="15"/>
        <end position="141"/>
    </location>
</feature>
<keyword evidence="2" id="KW-0238">DNA-binding</keyword>
<protein>
    <submittedName>
        <fullName evidence="5">Autoinducer binding domain-containing protein</fullName>
    </submittedName>
</protein>
<evidence type="ECO:0000256" key="2">
    <source>
        <dbReference type="ARBA" id="ARBA00023125"/>
    </source>
</evidence>
<sequence length="227" mass="25219">MTYNFLVDLVQAKNEQDIRTALTRVMEHAGLSSYALAYRCSGTMTVWHNFPNGWDGVGEPGMRERDPVALRVLQPNAKPVIWGKQFYEEERAIDHWDEFSSKGIRSGIDSVVANPHGNRLVLTLAGDQDDLPRGEELIRQLNTTMTAASCFSAVVPGIVTAEQFVADLSVAHFDLLRFLFEGQSLEALARRYHQTEAFIGRQLASLAQRAGFQHPLSTALFAIRGAA</sequence>
<evidence type="ECO:0000313" key="5">
    <source>
        <dbReference type="EMBL" id="MDK2122724.1"/>
    </source>
</evidence>
<evidence type="ECO:0000256" key="3">
    <source>
        <dbReference type="ARBA" id="ARBA00023163"/>
    </source>
</evidence>
<name>A0ABT7DSH4_9NEIS</name>
<reference evidence="5" key="1">
    <citation type="submission" date="2023-03" db="EMBL/GenBank/DDBJ databases">
        <title>Chitinimonas shenzhenensis gen. nov., sp. nov., a novel member of family Burkholderiaceae isolated from activated sludge collected in Shen Zhen, China.</title>
        <authorList>
            <person name="Wang X."/>
        </authorList>
    </citation>
    <scope>NUCLEOTIDE SEQUENCE</scope>
    <source>
        <strain evidence="5">DQS-5</strain>
    </source>
</reference>
<evidence type="ECO:0000256" key="1">
    <source>
        <dbReference type="ARBA" id="ARBA00023015"/>
    </source>
</evidence>
<keyword evidence="3" id="KW-0804">Transcription</keyword>
<accession>A0ABT7DSH4</accession>
<evidence type="ECO:0000313" key="6">
    <source>
        <dbReference type="Proteomes" id="UP001172778"/>
    </source>
</evidence>
<organism evidence="5 6">
    <name type="scientific">Parachitinimonas caeni</name>
    <dbReference type="NCBI Taxonomy" id="3031301"/>
    <lineage>
        <taxon>Bacteria</taxon>
        <taxon>Pseudomonadati</taxon>
        <taxon>Pseudomonadota</taxon>
        <taxon>Betaproteobacteria</taxon>
        <taxon>Neisseriales</taxon>
        <taxon>Chitinibacteraceae</taxon>
        <taxon>Parachitinimonas</taxon>
    </lineage>
</organism>
<dbReference type="Pfam" id="PF03472">
    <property type="entry name" value="Autoind_bind"/>
    <property type="match status" value="1"/>
</dbReference>
<keyword evidence="1" id="KW-0805">Transcription regulation</keyword>
<evidence type="ECO:0000259" key="4">
    <source>
        <dbReference type="Pfam" id="PF03472"/>
    </source>
</evidence>
<dbReference type="InterPro" id="IPR005143">
    <property type="entry name" value="TF_LuxR_autoind-bd_dom"/>
</dbReference>
<comment type="caution">
    <text evidence="5">The sequence shown here is derived from an EMBL/GenBank/DDBJ whole genome shotgun (WGS) entry which is preliminary data.</text>
</comment>
<dbReference type="InterPro" id="IPR036693">
    <property type="entry name" value="TF_LuxR_autoind-bd_dom_sf"/>
</dbReference>
<dbReference type="SUPFAM" id="SSF75516">
    <property type="entry name" value="Pheromone-binding domain of LuxR-like quorum-sensing transcription factors"/>
    <property type="match status" value="1"/>
</dbReference>
<dbReference type="EMBL" id="JARRAF010000001">
    <property type="protein sequence ID" value="MDK2122724.1"/>
    <property type="molecule type" value="Genomic_DNA"/>
</dbReference>
<keyword evidence="6" id="KW-1185">Reference proteome</keyword>
<proteinExistence type="predicted"/>
<dbReference type="Proteomes" id="UP001172778">
    <property type="component" value="Unassembled WGS sequence"/>
</dbReference>